<reference evidence="7" key="1">
    <citation type="journal article" date="2020" name="J. Eukaryot. Microbiol.">
        <title>De novo Sequencing, Assembly and Annotation of the Transcriptome for the Free-Living Testate Amoeba Arcella intermedia.</title>
        <authorList>
            <person name="Ribeiro G.M."/>
            <person name="Porfirio-Sousa A.L."/>
            <person name="Maurer-Alcala X.X."/>
            <person name="Katz L.A."/>
            <person name="Lahr D.J.G."/>
        </authorList>
    </citation>
    <scope>NUCLEOTIDE SEQUENCE</scope>
</reference>
<keyword evidence="5" id="KW-0539">Nucleus</keyword>
<evidence type="ECO:0000256" key="4">
    <source>
        <dbReference type="ARBA" id="ARBA00023163"/>
    </source>
</evidence>
<dbReference type="EMBL" id="GIBP01009371">
    <property type="protein sequence ID" value="NDV38340.1"/>
    <property type="molecule type" value="Transcribed_RNA"/>
</dbReference>
<keyword evidence="3" id="KW-0805">Transcription regulation</keyword>
<dbReference type="InterPro" id="IPR008676">
    <property type="entry name" value="MRG"/>
</dbReference>
<dbReference type="InterPro" id="IPR026541">
    <property type="entry name" value="MRG_dom"/>
</dbReference>
<sequence length="156" mass="17962">MTSVDSSFKVLLPYALKAILNEDYSHIQQSKLISLPCTPTIRTILLNFSKTHHDQESKNVVSDIIILFNVCVGLQLLYVQERKQYEDELAKQIPLCDIYGAVHLLRLIVKFPFFMQKSNLPDESVQKIKAVMNALISFMEKHTNVLFNDVYNESEI</sequence>
<evidence type="ECO:0000256" key="3">
    <source>
        <dbReference type="ARBA" id="ARBA00023015"/>
    </source>
</evidence>
<feature type="domain" description="MRG" evidence="6">
    <location>
        <begin position="6"/>
        <end position="151"/>
    </location>
</feature>
<dbReference type="InterPro" id="IPR038217">
    <property type="entry name" value="MRG_C_sf"/>
</dbReference>
<evidence type="ECO:0000259" key="6">
    <source>
        <dbReference type="Pfam" id="PF05712"/>
    </source>
</evidence>
<dbReference type="PANTHER" id="PTHR10880:SF15">
    <property type="entry name" value="MSL COMPLEX SUBUNIT 3"/>
    <property type="match status" value="1"/>
</dbReference>
<dbReference type="GO" id="GO:0006355">
    <property type="term" value="P:regulation of DNA-templated transcription"/>
    <property type="evidence" value="ECO:0007669"/>
    <property type="project" value="InterPro"/>
</dbReference>
<dbReference type="PANTHER" id="PTHR10880">
    <property type="entry name" value="MORTALITY FACTOR 4-LIKE PROTEIN"/>
    <property type="match status" value="1"/>
</dbReference>
<evidence type="ECO:0000256" key="2">
    <source>
        <dbReference type="ARBA" id="ARBA00022853"/>
    </source>
</evidence>
<keyword evidence="4" id="KW-0804">Transcription</keyword>
<dbReference type="GO" id="GO:0006325">
    <property type="term" value="P:chromatin organization"/>
    <property type="evidence" value="ECO:0007669"/>
    <property type="project" value="UniProtKB-KW"/>
</dbReference>
<dbReference type="GO" id="GO:0005634">
    <property type="term" value="C:nucleus"/>
    <property type="evidence" value="ECO:0007669"/>
    <property type="project" value="UniProtKB-SubCell"/>
</dbReference>
<protein>
    <recommendedName>
        <fullName evidence="6">MRG domain-containing protein</fullName>
    </recommendedName>
</protein>
<dbReference type="AlphaFoldDB" id="A0A6B2LNC9"/>
<organism evidence="7">
    <name type="scientific">Arcella intermedia</name>
    <dbReference type="NCBI Taxonomy" id="1963864"/>
    <lineage>
        <taxon>Eukaryota</taxon>
        <taxon>Amoebozoa</taxon>
        <taxon>Tubulinea</taxon>
        <taxon>Elardia</taxon>
        <taxon>Arcellinida</taxon>
        <taxon>Sphaerothecina</taxon>
        <taxon>Arcellidae</taxon>
        <taxon>Arcella</taxon>
    </lineage>
</organism>
<dbReference type="Gene3D" id="1.10.274.30">
    <property type="entry name" value="MRG domain"/>
    <property type="match status" value="1"/>
</dbReference>
<keyword evidence="2" id="KW-0156">Chromatin regulator</keyword>
<evidence type="ECO:0000256" key="5">
    <source>
        <dbReference type="ARBA" id="ARBA00023242"/>
    </source>
</evidence>
<comment type="subcellular location">
    <subcellularLocation>
        <location evidence="1">Nucleus</location>
    </subcellularLocation>
</comment>
<dbReference type="GO" id="GO:0000123">
    <property type="term" value="C:histone acetyltransferase complex"/>
    <property type="evidence" value="ECO:0007669"/>
    <property type="project" value="TreeGrafter"/>
</dbReference>
<name>A0A6B2LNC9_9EUKA</name>
<proteinExistence type="predicted"/>
<dbReference type="Pfam" id="PF05712">
    <property type="entry name" value="MRG"/>
    <property type="match status" value="1"/>
</dbReference>
<evidence type="ECO:0000313" key="7">
    <source>
        <dbReference type="EMBL" id="NDV38340.1"/>
    </source>
</evidence>
<accession>A0A6B2LNC9</accession>
<evidence type="ECO:0000256" key="1">
    <source>
        <dbReference type="ARBA" id="ARBA00004123"/>
    </source>
</evidence>
<dbReference type="PROSITE" id="PS51640">
    <property type="entry name" value="MRG"/>
    <property type="match status" value="1"/>
</dbReference>